<evidence type="ECO:0000256" key="5">
    <source>
        <dbReference type="ARBA" id="ARBA00022801"/>
    </source>
</evidence>
<dbReference type="InterPro" id="IPR001563">
    <property type="entry name" value="Peptidase_S10"/>
</dbReference>
<dbReference type="PRINTS" id="PR00724">
    <property type="entry name" value="CRBOXYPTASEC"/>
</dbReference>
<evidence type="ECO:0000256" key="7">
    <source>
        <dbReference type="RuleBase" id="RU361156"/>
    </source>
</evidence>
<proteinExistence type="inferred from homology"/>
<dbReference type="EMBL" id="HBGE01098183">
    <property type="protein sequence ID" value="CAD9181664.1"/>
    <property type="molecule type" value="Transcribed_RNA"/>
</dbReference>
<keyword evidence="6" id="KW-0325">Glycoprotein</keyword>
<keyword evidence="3 7" id="KW-0645">Protease</keyword>
<evidence type="ECO:0000256" key="4">
    <source>
        <dbReference type="ARBA" id="ARBA00022729"/>
    </source>
</evidence>
<dbReference type="InterPro" id="IPR029058">
    <property type="entry name" value="AB_hydrolase_fold"/>
</dbReference>
<gene>
    <name evidence="8" type="ORF">ACAT0790_LOCUS58436</name>
</gene>
<comment type="similarity">
    <text evidence="1 7">Belongs to the peptidase S10 family.</text>
</comment>
<dbReference type="Pfam" id="PF00450">
    <property type="entry name" value="Peptidase_S10"/>
    <property type="match status" value="1"/>
</dbReference>
<sequence>MALYRNIGLLALALALACPIECSGPRKGALRYGRTVPDNRNSCSTCGEPLNLSPLLKEGRIEEARNLSAVHLPLADGQRIPSHSGYYESDEAAGNNMFWWYFPAQSGDLSAPLVIWLQGGPGGSSLMGLFAEMGPYSLTPASPDTKLTAVLRESSWNKKYGMLFIDNPVGAGFSYTTKNGYCNDTKGCVAKNLYSVIDQFYVQFPDQRRVELWITGESYGGHYVPGFAYYIHKQNQGKAEADKVPLAGIAVGDGWIDPINMVPGYPDMIYNFGLVSELEKARIQKYCDDTVANIRAGNMLQAFGVWDEFLNGDVWPYSNYFHNVTGLNDYDNYMNTDAPASLEYYATYLNYPEVQRALHVGSRPFPTDPDECERHLLSDFMVSFTDCLGGLLDAPENYRISVYSGQLDVIIGAALTERFLARLAWRGADAYKRALKKVWRLTPQDREVAGYVREVGNFTYTVVRGAGHLVPFDQGWRALDMIEHLIERKPYEHQPNPLPRSAAVAAPSLVV</sequence>
<dbReference type="PROSITE" id="PS51257">
    <property type="entry name" value="PROKAR_LIPOPROTEIN"/>
    <property type="match status" value="1"/>
</dbReference>
<evidence type="ECO:0000313" key="8">
    <source>
        <dbReference type="EMBL" id="CAD9181664.1"/>
    </source>
</evidence>
<keyword evidence="4 7" id="KW-0732">Signal</keyword>
<evidence type="ECO:0000256" key="2">
    <source>
        <dbReference type="ARBA" id="ARBA00022645"/>
    </source>
</evidence>
<reference evidence="8" key="1">
    <citation type="submission" date="2021-01" db="EMBL/GenBank/DDBJ databases">
        <authorList>
            <person name="Corre E."/>
            <person name="Pelletier E."/>
            <person name="Niang G."/>
            <person name="Scheremetjew M."/>
            <person name="Finn R."/>
            <person name="Kale V."/>
            <person name="Holt S."/>
            <person name="Cochrane G."/>
            <person name="Meng A."/>
            <person name="Brown T."/>
            <person name="Cohen L."/>
        </authorList>
    </citation>
    <scope>NUCLEOTIDE SEQUENCE</scope>
    <source>
        <strain evidence="8">OF101</strain>
    </source>
</reference>
<feature type="chain" id="PRO_5031590623" description="Carboxypeptidase" evidence="7">
    <location>
        <begin position="18"/>
        <end position="511"/>
    </location>
</feature>
<protein>
    <recommendedName>
        <fullName evidence="7">Carboxypeptidase</fullName>
        <ecNumber evidence="7">3.4.16.-</ecNumber>
    </recommendedName>
</protein>
<feature type="signal peptide" evidence="7">
    <location>
        <begin position="1"/>
        <end position="17"/>
    </location>
</feature>
<dbReference type="GO" id="GO:0004185">
    <property type="term" value="F:serine-type carboxypeptidase activity"/>
    <property type="evidence" value="ECO:0007669"/>
    <property type="project" value="UniProtKB-UniRule"/>
</dbReference>
<name>A0A7S1S0W9_ALECA</name>
<dbReference type="AlphaFoldDB" id="A0A7S1S0W9"/>
<keyword evidence="5 7" id="KW-0378">Hydrolase</keyword>
<accession>A0A7S1S0W9</accession>
<evidence type="ECO:0000256" key="1">
    <source>
        <dbReference type="ARBA" id="ARBA00009431"/>
    </source>
</evidence>
<organism evidence="8">
    <name type="scientific">Alexandrium catenella</name>
    <name type="common">Red tide dinoflagellate</name>
    <name type="synonym">Gonyaulax catenella</name>
    <dbReference type="NCBI Taxonomy" id="2925"/>
    <lineage>
        <taxon>Eukaryota</taxon>
        <taxon>Sar</taxon>
        <taxon>Alveolata</taxon>
        <taxon>Dinophyceae</taxon>
        <taxon>Gonyaulacales</taxon>
        <taxon>Pyrocystaceae</taxon>
        <taxon>Alexandrium</taxon>
    </lineage>
</organism>
<evidence type="ECO:0000256" key="3">
    <source>
        <dbReference type="ARBA" id="ARBA00022670"/>
    </source>
</evidence>
<keyword evidence="2 7" id="KW-0121">Carboxypeptidase</keyword>
<dbReference type="PANTHER" id="PTHR11802:SF472">
    <property type="entry name" value="SERINE CARBOXYPEPTIDASE CPVL-RELATED"/>
    <property type="match status" value="1"/>
</dbReference>
<dbReference type="PANTHER" id="PTHR11802">
    <property type="entry name" value="SERINE PROTEASE FAMILY S10 SERINE CARBOXYPEPTIDASE"/>
    <property type="match status" value="1"/>
</dbReference>
<dbReference type="InterPro" id="IPR018202">
    <property type="entry name" value="Ser_caboxypep_ser_AS"/>
</dbReference>
<evidence type="ECO:0000256" key="6">
    <source>
        <dbReference type="ARBA" id="ARBA00023180"/>
    </source>
</evidence>
<dbReference type="SUPFAM" id="SSF53474">
    <property type="entry name" value="alpha/beta-Hydrolases"/>
    <property type="match status" value="1"/>
</dbReference>
<dbReference type="Gene3D" id="3.40.50.1820">
    <property type="entry name" value="alpha/beta hydrolase"/>
    <property type="match status" value="1"/>
</dbReference>
<dbReference type="GO" id="GO:0006508">
    <property type="term" value="P:proteolysis"/>
    <property type="evidence" value="ECO:0007669"/>
    <property type="project" value="UniProtKB-KW"/>
</dbReference>
<dbReference type="EC" id="3.4.16.-" evidence="7"/>
<dbReference type="PROSITE" id="PS00131">
    <property type="entry name" value="CARBOXYPEPT_SER_SER"/>
    <property type="match status" value="1"/>
</dbReference>